<dbReference type="Pfam" id="PF00035">
    <property type="entry name" value="dsrm"/>
    <property type="match status" value="2"/>
</dbReference>
<dbReference type="Gene3D" id="3.30.160.20">
    <property type="match status" value="2"/>
</dbReference>
<keyword evidence="2 3" id="KW-0694">RNA-binding</keyword>
<dbReference type="Proteomes" id="UP000822688">
    <property type="component" value="Chromosome 2"/>
</dbReference>
<gene>
    <name evidence="6" type="ORF">KC19_2G082200</name>
</gene>
<accession>A0A8T0IRF2</accession>
<reference evidence="6" key="1">
    <citation type="submission" date="2020-06" db="EMBL/GenBank/DDBJ databases">
        <title>WGS assembly of Ceratodon purpureus strain R40.</title>
        <authorList>
            <person name="Carey S.B."/>
            <person name="Jenkins J."/>
            <person name="Shu S."/>
            <person name="Lovell J.T."/>
            <person name="Sreedasyam A."/>
            <person name="Maumus F."/>
            <person name="Tiley G.P."/>
            <person name="Fernandez-Pozo N."/>
            <person name="Barry K."/>
            <person name="Chen C."/>
            <person name="Wang M."/>
            <person name="Lipzen A."/>
            <person name="Daum C."/>
            <person name="Saski C.A."/>
            <person name="Payton A.C."/>
            <person name="Mcbreen J.C."/>
            <person name="Conrad R.E."/>
            <person name="Kollar L.M."/>
            <person name="Olsson S."/>
            <person name="Huttunen S."/>
            <person name="Landis J.B."/>
            <person name="Wickett N.J."/>
            <person name="Johnson M.G."/>
            <person name="Rensing S.A."/>
            <person name="Grimwood J."/>
            <person name="Schmutz J."/>
            <person name="Mcdaniel S.F."/>
        </authorList>
    </citation>
    <scope>NUCLEOTIDE SEQUENCE</scope>
    <source>
        <strain evidence="6">R40</strain>
    </source>
</reference>
<proteinExistence type="predicted"/>
<dbReference type="PANTHER" id="PTHR46031">
    <property type="match status" value="1"/>
</dbReference>
<dbReference type="InterPro" id="IPR044451">
    <property type="entry name" value="AtDRB-like_DSRM_2"/>
</dbReference>
<evidence type="ECO:0000256" key="1">
    <source>
        <dbReference type="ARBA" id="ARBA00022737"/>
    </source>
</evidence>
<protein>
    <recommendedName>
        <fullName evidence="5">DRBM domain-containing protein</fullName>
    </recommendedName>
</protein>
<feature type="region of interest" description="Disordered" evidence="4">
    <location>
        <begin position="358"/>
        <end position="415"/>
    </location>
</feature>
<dbReference type="InterPro" id="IPR044450">
    <property type="entry name" value="AtDRB-like_DSRM_1"/>
</dbReference>
<dbReference type="AlphaFoldDB" id="A0A8T0IRF2"/>
<feature type="domain" description="DRBM" evidence="5">
    <location>
        <begin position="26"/>
        <end position="95"/>
    </location>
</feature>
<organism evidence="6 7">
    <name type="scientific">Ceratodon purpureus</name>
    <name type="common">Fire moss</name>
    <name type="synonym">Dicranum purpureum</name>
    <dbReference type="NCBI Taxonomy" id="3225"/>
    <lineage>
        <taxon>Eukaryota</taxon>
        <taxon>Viridiplantae</taxon>
        <taxon>Streptophyta</taxon>
        <taxon>Embryophyta</taxon>
        <taxon>Bryophyta</taxon>
        <taxon>Bryophytina</taxon>
        <taxon>Bryopsida</taxon>
        <taxon>Dicranidae</taxon>
        <taxon>Pseudoditrichales</taxon>
        <taxon>Ditrichaceae</taxon>
        <taxon>Ceratodon</taxon>
    </lineage>
</organism>
<feature type="compositionally biased region" description="Basic and acidic residues" evidence="4">
    <location>
        <begin position="358"/>
        <end position="397"/>
    </location>
</feature>
<evidence type="ECO:0000256" key="3">
    <source>
        <dbReference type="PROSITE-ProRule" id="PRU00266"/>
    </source>
</evidence>
<dbReference type="FunFam" id="3.30.160.20:FF:000036">
    <property type="entry name" value="Double-stranded RNA-binding protein 2"/>
    <property type="match status" value="2"/>
</dbReference>
<feature type="region of interest" description="Disordered" evidence="4">
    <location>
        <begin position="448"/>
        <end position="474"/>
    </location>
</feature>
<feature type="domain" description="DRBM" evidence="5">
    <location>
        <begin position="112"/>
        <end position="180"/>
    </location>
</feature>
<dbReference type="SUPFAM" id="SSF54768">
    <property type="entry name" value="dsRNA-binding domain-like"/>
    <property type="match status" value="2"/>
</dbReference>
<sequence>MVGEGVVAVVWSSRGGCEIDARTPGMYKNQLQELAQRSCFNLPAYACIREGPDHAPRFKATVNFNGEVFESPNYCNTLRQAEHAAAEVALNTLSRRGPSQSLAARILDETGVCKNLLQETAQRAGVSLPVYATTRSGPGHLPVFTCTVEVASMTFNGEAAKTKKQAEKNAAMAAWSALKQFANQGRAVSLPTETQVSDEQEQNTIARALALHYGKETQQLTQGAQNPSGNVIPIRLRSMSSREGLQTGSTLSSQGHPGSWVPEMCNEQQRHMRSQPHSNVGALPPPAYRSVGLSRPGSSVILRDVTGHRDPTVLRDANAIRDAAIAKRAVERAMGANFGGRHAPVNLRPVQIRRDRHEVAVPYDDHQRDEDEWLRGESSKSNRDADGRNDSLEKEHGSAVVHGSYNPMSWSGSGSSHNWWSNMHPPTMPRGAAMPVVLRPAVMVCAAPPRRPEPDDAETEGEAATRQVLSQLSL</sequence>
<dbReference type="PANTHER" id="PTHR46031:SF26">
    <property type="entry name" value="DOUBLE-STRANDED RNA-BINDING PROTEIN 2"/>
    <property type="match status" value="1"/>
</dbReference>
<dbReference type="PROSITE" id="PS50137">
    <property type="entry name" value="DS_RBD"/>
    <property type="match status" value="2"/>
</dbReference>
<keyword evidence="7" id="KW-1185">Reference proteome</keyword>
<dbReference type="CDD" id="cd19907">
    <property type="entry name" value="DSRM_AtDRB-like_rpt1"/>
    <property type="match status" value="1"/>
</dbReference>
<evidence type="ECO:0000256" key="4">
    <source>
        <dbReference type="SAM" id="MobiDB-lite"/>
    </source>
</evidence>
<name>A0A8T0IRF2_CERPU</name>
<dbReference type="SMART" id="SM00358">
    <property type="entry name" value="DSRM"/>
    <property type="match status" value="2"/>
</dbReference>
<evidence type="ECO:0000313" key="6">
    <source>
        <dbReference type="EMBL" id="KAG0586320.1"/>
    </source>
</evidence>
<evidence type="ECO:0000259" key="5">
    <source>
        <dbReference type="PROSITE" id="PS50137"/>
    </source>
</evidence>
<dbReference type="InterPro" id="IPR014720">
    <property type="entry name" value="dsRBD_dom"/>
</dbReference>
<evidence type="ECO:0000256" key="2">
    <source>
        <dbReference type="ARBA" id="ARBA00022884"/>
    </source>
</evidence>
<keyword evidence="1" id="KW-0677">Repeat</keyword>
<dbReference type="GO" id="GO:0003725">
    <property type="term" value="F:double-stranded RNA binding"/>
    <property type="evidence" value="ECO:0007669"/>
    <property type="project" value="InterPro"/>
</dbReference>
<comment type="caution">
    <text evidence="6">The sequence shown here is derived from an EMBL/GenBank/DDBJ whole genome shotgun (WGS) entry which is preliminary data.</text>
</comment>
<dbReference type="CDD" id="cd19908">
    <property type="entry name" value="DSRM_AtDRB-like_rpt2"/>
    <property type="match status" value="1"/>
</dbReference>
<dbReference type="EMBL" id="CM026422">
    <property type="protein sequence ID" value="KAG0586320.1"/>
    <property type="molecule type" value="Genomic_DNA"/>
</dbReference>
<evidence type="ECO:0000313" key="7">
    <source>
        <dbReference type="Proteomes" id="UP000822688"/>
    </source>
</evidence>